<dbReference type="InterPro" id="IPR036397">
    <property type="entry name" value="RNaseH_sf"/>
</dbReference>
<feature type="domain" description="Exonuclease" evidence="3">
    <location>
        <begin position="5"/>
        <end position="176"/>
    </location>
</feature>
<keyword evidence="1" id="KW-0540">Nuclease</keyword>
<dbReference type="PANTHER" id="PTHR30231:SF41">
    <property type="entry name" value="DNA POLYMERASE III SUBUNIT EPSILON"/>
    <property type="match status" value="1"/>
</dbReference>
<accession>A0A167HWR3</accession>
<dbReference type="PATRIC" id="fig|1365248.3.peg.4878"/>
<dbReference type="InterPro" id="IPR012337">
    <property type="entry name" value="RNaseH-like_sf"/>
</dbReference>
<dbReference type="RefSeq" id="WP_063369970.1">
    <property type="nucleotide sequence ID" value="NZ_AUYC01000073.1"/>
</dbReference>
<evidence type="ECO:0000313" key="5">
    <source>
        <dbReference type="Proteomes" id="UP000076486"/>
    </source>
</evidence>
<dbReference type="SUPFAM" id="SSF53098">
    <property type="entry name" value="Ribonuclease H-like"/>
    <property type="match status" value="1"/>
</dbReference>
<dbReference type="InterPro" id="IPR013520">
    <property type="entry name" value="Ribonucl_H"/>
</dbReference>
<evidence type="ECO:0000256" key="1">
    <source>
        <dbReference type="ARBA" id="ARBA00022722"/>
    </source>
</evidence>
<reference evidence="4 5" key="1">
    <citation type="submission" date="2013-07" db="EMBL/GenBank/DDBJ databases">
        <title>Comparative Genomic and Metabolomic Analysis of Twelve Strains of Pseudoalteromonas luteoviolacea.</title>
        <authorList>
            <person name="Vynne N.G."/>
            <person name="Mansson M."/>
            <person name="Gram L."/>
        </authorList>
    </citation>
    <scope>NUCLEOTIDE SEQUENCE [LARGE SCALE GENOMIC DNA]</scope>
    <source>
        <strain evidence="4 5">CPMOR-1</strain>
    </source>
</reference>
<evidence type="ECO:0000313" key="4">
    <source>
        <dbReference type="EMBL" id="KZN58605.1"/>
    </source>
</evidence>
<name>A0A167HWR3_9GAMM</name>
<dbReference type="Proteomes" id="UP000076486">
    <property type="component" value="Unassembled WGS sequence"/>
</dbReference>
<dbReference type="AlphaFoldDB" id="A0A167HWR3"/>
<comment type="caution">
    <text evidence="4">The sequence shown here is derived from an EMBL/GenBank/DDBJ whole genome shotgun (WGS) entry which is preliminary data.</text>
</comment>
<dbReference type="GO" id="GO:0005829">
    <property type="term" value="C:cytosol"/>
    <property type="evidence" value="ECO:0007669"/>
    <property type="project" value="TreeGrafter"/>
</dbReference>
<evidence type="ECO:0000256" key="2">
    <source>
        <dbReference type="ARBA" id="ARBA00022839"/>
    </source>
</evidence>
<dbReference type="EMBL" id="AUYC01000073">
    <property type="protein sequence ID" value="KZN58605.1"/>
    <property type="molecule type" value="Genomic_DNA"/>
</dbReference>
<evidence type="ECO:0000259" key="3">
    <source>
        <dbReference type="SMART" id="SM00479"/>
    </source>
</evidence>
<dbReference type="Pfam" id="PF00929">
    <property type="entry name" value="RNase_T"/>
    <property type="match status" value="1"/>
</dbReference>
<keyword evidence="2 4" id="KW-0269">Exonuclease</keyword>
<dbReference type="PANTHER" id="PTHR30231">
    <property type="entry name" value="DNA POLYMERASE III SUBUNIT EPSILON"/>
    <property type="match status" value="1"/>
</dbReference>
<dbReference type="GO" id="GO:0045004">
    <property type="term" value="P:DNA replication proofreading"/>
    <property type="evidence" value="ECO:0007669"/>
    <property type="project" value="TreeGrafter"/>
</dbReference>
<protein>
    <submittedName>
        <fullName evidence="4">3'-5' exonuclease</fullName>
    </submittedName>
</protein>
<organism evidence="4 5">
    <name type="scientific">Pseudoalteromonas luteoviolacea CPMOR-1</name>
    <dbReference type="NCBI Taxonomy" id="1365248"/>
    <lineage>
        <taxon>Bacteria</taxon>
        <taxon>Pseudomonadati</taxon>
        <taxon>Pseudomonadota</taxon>
        <taxon>Gammaproteobacteria</taxon>
        <taxon>Alteromonadales</taxon>
        <taxon>Pseudoalteromonadaceae</taxon>
        <taxon>Pseudoalteromonas</taxon>
    </lineage>
</organism>
<dbReference type="GO" id="GO:0008408">
    <property type="term" value="F:3'-5' exonuclease activity"/>
    <property type="evidence" value="ECO:0007669"/>
    <property type="project" value="TreeGrafter"/>
</dbReference>
<dbReference type="Gene3D" id="3.30.420.10">
    <property type="entry name" value="Ribonuclease H-like superfamily/Ribonuclease H"/>
    <property type="match status" value="1"/>
</dbReference>
<dbReference type="CDD" id="cd06127">
    <property type="entry name" value="DEDDh"/>
    <property type="match status" value="1"/>
</dbReference>
<keyword evidence="2 4" id="KW-0378">Hydrolase</keyword>
<dbReference type="GO" id="GO:0003676">
    <property type="term" value="F:nucleic acid binding"/>
    <property type="evidence" value="ECO:0007669"/>
    <property type="project" value="InterPro"/>
</dbReference>
<sequence length="176" mass="19831">MDLSNIVVLDTETTGLDSESRICEIALIDGDGGTLLHTLIDPQMPIPQSATDIHQISDDSISLANAPVLDSVMPRILNLLEGKELLIYNSEFDIRMLKQSCSDMYHPKVSELTQNTRCVMKEYAEFYGELNHYGDYKWQKLTNALEQQDIDTKPFIAHSALDDCLMTLALARSFME</sequence>
<gene>
    <name evidence="4" type="ORF">N473_04670</name>
</gene>
<proteinExistence type="predicted"/>
<dbReference type="SMART" id="SM00479">
    <property type="entry name" value="EXOIII"/>
    <property type="match status" value="1"/>
</dbReference>